<keyword evidence="2" id="KW-1185">Reference proteome</keyword>
<gene>
    <name evidence="1" type="ORF">Adt_37667</name>
</gene>
<proteinExistence type="predicted"/>
<dbReference type="Proteomes" id="UP001604336">
    <property type="component" value="Unassembled WGS sequence"/>
</dbReference>
<dbReference type="AlphaFoldDB" id="A0ABD1Q041"/>
<accession>A0ABD1Q041</accession>
<evidence type="ECO:0000313" key="1">
    <source>
        <dbReference type="EMBL" id="KAL2469531.1"/>
    </source>
</evidence>
<comment type="caution">
    <text evidence="1">The sequence shown here is derived from an EMBL/GenBank/DDBJ whole genome shotgun (WGS) entry which is preliminary data.</text>
</comment>
<sequence>MIDRPAGFIISDFGVFFNGAIYWKVEAIANLSDSFVMAQNITTNRYKMVEKPTGVSNEFALLIASRGRLCMSCNYAKHMDIWVLGDYMYFPNPEPLFVSERGGVVFLKYGMRFVMYKRLKFHMIFLFRERIEIEAATYNESFVSPDFGHEDWS</sequence>
<organism evidence="1 2">
    <name type="scientific">Abeliophyllum distichum</name>
    <dbReference type="NCBI Taxonomy" id="126358"/>
    <lineage>
        <taxon>Eukaryota</taxon>
        <taxon>Viridiplantae</taxon>
        <taxon>Streptophyta</taxon>
        <taxon>Embryophyta</taxon>
        <taxon>Tracheophyta</taxon>
        <taxon>Spermatophyta</taxon>
        <taxon>Magnoliopsida</taxon>
        <taxon>eudicotyledons</taxon>
        <taxon>Gunneridae</taxon>
        <taxon>Pentapetalae</taxon>
        <taxon>asterids</taxon>
        <taxon>lamiids</taxon>
        <taxon>Lamiales</taxon>
        <taxon>Oleaceae</taxon>
        <taxon>Forsythieae</taxon>
        <taxon>Abeliophyllum</taxon>
    </lineage>
</organism>
<protein>
    <submittedName>
        <fullName evidence="1">F-box/kelch-repeat protein</fullName>
    </submittedName>
</protein>
<name>A0ABD1Q041_9LAMI</name>
<evidence type="ECO:0000313" key="2">
    <source>
        <dbReference type="Proteomes" id="UP001604336"/>
    </source>
</evidence>
<reference evidence="2" key="1">
    <citation type="submission" date="2024-07" db="EMBL/GenBank/DDBJ databases">
        <title>Two chromosome-level genome assemblies of Korean endemic species Abeliophyllum distichum and Forsythia ovata (Oleaceae).</title>
        <authorList>
            <person name="Jang H."/>
        </authorList>
    </citation>
    <scope>NUCLEOTIDE SEQUENCE [LARGE SCALE GENOMIC DNA]</scope>
</reference>
<dbReference type="EMBL" id="JBFOLK010000012">
    <property type="protein sequence ID" value="KAL2469531.1"/>
    <property type="molecule type" value="Genomic_DNA"/>
</dbReference>